<evidence type="ECO:0000313" key="2">
    <source>
        <dbReference type="Proteomes" id="UP000033187"/>
    </source>
</evidence>
<keyword evidence="2" id="KW-1185">Reference proteome</keyword>
<protein>
    <submittedName>
        <fullName evidence="1">Uncharacterized protein</fullName>
    </submittedName>
</protein>
<evidence type="ECO:0000313" key="1">
    <source>
        <dbReference type="EMBL" id="CPR16265.1"/>
    </source>
</evidence>
<dbReference type="Proteomes" id="UP000033187">
    <property type="component" value="Chromosome 1"/>
</dbReference>
<reference evidence="2" key="1">
    <citation type="submission" date="2015-02" db="EMBL/GenBank/DDBJ databases">
        <authorList>
            <person name="Chooi Y.-H."/>
        </authorList>
    </citation>
    <scope>NUCLEOTIDE SEQUENCE [LARGE SCALE GENOMIC DNA]</scope>
    <source>
        <strain evidence="2">strain Y</strain>
    </source>
</reference>
<gene>
    <name evidence="1" type="ORF">YBN1229_v1_0732</name>
</gene>
<proteinExistence type="predicted"/>
<dbReference type="KEGG" id="fiy:BN1229_v1_0732"/>
<organism evidence="1 2">
    <name type="scientific">Candidatus Filomicrobium marinum</name>
    <dbReference type="NCBI Taxonomy" id="1608628"/>
    <lineage>
        <taxon>Bacteria</taxon>
        <taxon>Pseudomonadati</taxon>
        <taxon>Pseudomonadota</taxon>
        <taxon>Alphaproteobacteria</taxon>
        <taxon>Hyphomicrobiales</taxon>
        <taxon>Hyphomicrobiaceae</taxon>
        <taxon>Filomicrobium</taxon>
    </lineage>
</organism>
<name>A0A0D6JBC5_9HYPH</name>
<dbReference type="KEGG" id="fil:BN1229_v1_0728"/>
<sequence>MAAGHEKQTMGLGLTGKACLKAHPVLLPVPGFRGVGMHAVDDDMDVGMAGVVVGDDDALVVGEAEVGAGVSNDAPFEILAGVFLRRPADDEVIDRRFAAAGLVGGGAHDAHGLFGVARDEVVGVDPENAILFGERSFVRSPVLRLGCTGPVQEVTGDALEAATCLGNFSDHDVWLNPEFARLNALAFRRLAGGRTPLCQELQGGGVHGGRGLLDRMEHGQNFISGHWDQPGVGLARDLVEVCPDLAQVDVQRVDSGDQFVGLP</sequence>
<dbReference type="AlphaFoldDB" id="A0A0D6JBC5"/>
<accession>A0A0D6JBC5</accession>
<dbReference type="EMBL" id="LN829119">
    <property type="protein sequence ID" value="CPR16265.1"/>
    <property type="molecule type" value="Genomic_DNA"/>
</dbReference>